<gene>
    <name evidence="1" type="ORF">SACU0126_LOCUS36441</name>
</gene>
<dbReference type="AlphaFoldDB" id="A0A7S3U6K5"/>
<evidence type="ECO:0000313" key="1">
    <source>
        <dbReference type="EMBL" id="CAE0604674.1"/>
    </source>
</evidence>
<dbReference type="EMBL" id="HBIQ01114970">
    <property type="protein sequence ID" value="CAE0604674.1"/>
    <property type="molecule type" value="Transcribed_RNA"/>
</dbReference>
<proteinExistence type="predicted"/>
<protein>
    <submittedName>
        <fullName evidence="1">Uncharacterized protein</fullName>
    </submittedName>
</protein>
<accession>A0A7S3U6K5</accession>
<reference evidence="1" key="1">
    <citation type="submission" date="2021-01" db="EMBL/GenBank/DDBJ databases">
        <authorList>
            <person name="Corre E."/>
            <person name="Pelletier E."/>
            <person name="Niang G."/>
            <person name="Scheremetjew M."/>
            <person name="Finn R."/>
            <person name="Kale V."/>
            <person name="Holt S."/>
            <person name="Cochrane G."/>
            <person name="Meng A."/>
            <person name="Brown T."/>
            <person name="Cohen L."/>
        </authorList>
    </citation>
    <scope>NUCLEOTIDE SEQUENCE</scope>
    <source>
        <strain evidence="1">SPMC142</strain>
    </source>
</reference>
<sequence length="169" mass="17980">MADGGFTGSLAMLPSGAQRREQQLHLQIPTGSFRGRCIADARVPPSTLLRQTFGQLHVGGAITPSAEQDGVVKRRYVEGLTALSIIPAAFVRLLSCYFDSGYAGILDLERLSQIQIPALGSAAMGLLVGQRLRRVGGRCCCPSADVMVTFFIAAQGTAIRACLRMHTCG</sequence>
<name>A0A7S3U6K5_9SPIT</name>
<organism evidence="1">
    <name type="scientific">Strombidinopsis acuminata</name>
    <dbReference type="NCBI Taxonomy" id="141414"/>
    <lineage>
        <taxon>Eukaryota</taxon>
        <taxon>Sar</taxon>
        <taxon>Alveolata</taxon>
        <taxon>Ciliophora</taxon>
        <taxon>Intramacronucleata</taxon>
        <taxon>Spirotrichea</taxon>
        <taxon>Choreotrichia</taxon>
        <taxon>Choreotrichida</taxon>
        <taxon>Strombidinopsidae</taxon>
        <taxon>Strombidinopsis</taxon>
    </lineage>
</organism>